<feature type="region of interest" description="Disordered" evidence="1">
    <location>
        <begin position="1"/>
        <end position="61"/>
    </location>
</feature>
<evidence type="ECO:0000313" key="2">
    <source>
        <dbReference type="EMBL" id="KAF2423387.1"/>
    </source>
</evidence>
<reference evidence="2" key="1">
    <citation type="journal article" date="2020" name="Stud. Mycol.">
        <title>101 Dothideomycetes genomes: a test case for predicting lifestyles and emergence of pathogens.</title>
        <authorList>
            <person name="Haridas S."/>
            <person name="Albert R."/>
            <person name="Binder M."/>
            <person name="Bloem J."/>
            <person name="Labutti K."/>
            <person name="Salamov A."/>
            <person name="Andreopoulos B."/>
            <person name="Baker S."/>
            <person name="Barry K."/>
            <person name="Bills G."/>
            <person name="Bluhm B."/>
            <person name="Cannon C."/>
            <person name="Castanera R."/>
            <person name="Culley D."/>
            <person name="Daum C."/>
            <person name="Ezra D."/>
            <person name="Gonzalez J."/>
            <person name="Henrissat B."/>
            <person name="Kuo A."/>
            <person name="Liang C."/>
            <person name="Lipzen A."/>
            <person name="Lutzoni F."/>
            <person name="Magnuson J."/>
            <person name="Mondo S."/>
            <person name="Nolan M."/>
            <person name="Ohm R."/>
            <person name="Pangilinan J."/>
            <person name="Park H.-J."/>
            <person name="Ramirez L."/>
            <person name="Alfaro M."/>
            <person name="Sun H."/>
            <person name="Tritt A."/>
            <person name="Yoshinaga Y."/>
            <person name="Zwiers L.-H."/>
            <person name="Turgeon B."/>
            <person name="Goodwin S."/>
            <person name="Spatafora J."/>
            <person name="Crous P."/>
            <person name="Grigoriev I."/>
        </authorList>
    </citation>
    <scope>NUCLEOTIDE SEQUENCE</scope>
    <source>
        <strain evidence="2">CBS 130266</strain>
    </source>
</reference>
<dbReference type="Proteomes" id="UP000800235">
    <property type="component" value="Unassembled WGS sequence"/>
</dbReference>
<evidence type="ECO:0000256" key="1">
    <source>
        <dbReference type="SAM" id="MobiDB-lite"/>
    </source>
</evidence>
<protein>
    <submittedName>
        <fullName evidence="2">Uncharacterized protein</fullName>
    </submittedName>
</protein>
<comment type="caution">
    <text evidence="2">The sequence shown here is derived from an EMBL/GenBank/DDBJ whole genome shotgun (WGS) entry which is preliminary data.</text>
</comment>
<feature type="compositionally biased region" description="Acidic residues" evidence="1">
    <location>
        <begin position="36"/>
        <end position="57"/>
    </location>
</feature>
<evidence type="ECO:0000313" key="3">
    <source>
        <dbReference type="Proteomes" id="UP000800235"/>
    </source>
</evidence>
<proteinExistence type="predicted"/>
<accession>A0A9P4TUR8</accession>
<feature type="compositionally biased region" description="Basic and acidic residues" evidence="1">
    <location>
        <begin position="26"/>
        <end position="35"/>
    </location>
</feature>
<dbReference type="EMBL" id="MU007082">
    <property type="protein sequence ID" value="KAF2423387.1"/>
    <property type="molecule type" value="Genomic_DNA"/>
</dbReference>
<sequence>MAPRSQRYRDAIRQRENSPEFVADDADNKEFKPCLEPDDESEDDTEADNEPALEEEVHEITSHGRILDRIYGTEEEKVLGCQKNPGGLLLGYEYRSAGDKTCYDCELRPWLLALMNSIAWRRLGLLQWSDEDIVPWLGFRSDGLMAPCSYVGGNQYEIQSG</sequence>
<dbReference type="AlphaFoldDB" id="A0A9P4TUR8"/>
<feature type="compositionally biased region" description="Basic and acidic residues" evidence="1">
    <location>
        <begin position="7"/>
        <end position="18"/>
    </location>
</feature>
<name>A0A9P4TUR8_9PEZI</name>
<keyword evidence="3" id="KW-1185">Reference proteome</keyword>
<organism evidence="2 3">
    <name type="scientific">Tothia fuscella</name>
    <dbReference type="NCBI Taxonomy" id="1048955"/>
    <lineage>
        <taxon>Eukaryota</taxon>
        <taxon>Fungi</taxon>
        <taxon>Dikarya</taxon>
        <taxon>Ascomycota</taxon>
        <taxon>Pezizomycotina</taxon>
        <taxon>Dothideomycetes</taxon>
        <taxon>Pleosporomycetidae</taxon>
        <taxon>Venturiales</taxon>
        <taxon>Cylindrosympodiaceae</taxon>
        <taxon>Tothia</taxon>
    </lineage>
</organism>
<gene>
    <name evidence="2" type="ORF">EJ08DRAFT_664397</name>
</gene>